<protein>
    <submittedName>
        <fullName evidence="1">WG repeat-containing protein</fullName>
    </submittedName>
</protein>
<dbReference type="Proteomes" id="UP001193734">
    <property type="component" value="Unassembled WGS sequence"/>
</dbReference>
<dbReference type="GeneID" id="82156516"/>
<organism evidence="1 2">
    <name type="scientific">Xylanibacter rodentium</name>
    <dbReference type="NCBI Taxonomy" id="2736289"/>
    <lineage>
        <taxon>Bacteria</taxon>
        <taxon>Pseudomonadati</taxon>
        <taxon>Bacteroidota</taxon>
        <taxon>Bacteroidia</taxon>
        <taxon>Bacteroidales</taxon>
        <taxon>Prevotellaceae</taxon>
        <taxon>Xylanibacter</taxon>
    </lineage>
</organism>
<gene>
    <name evidence="1" type="ORF">HPS55_01930</name>
</gene>
<evidence type="ECO:0000313" key="1">
    <source>
        <dbReference type="EMBL" id="NPE13101.1"/>
    </source>
</evidence>
<dbReference type="PANTHER" id="PTHR37841:SF1">
    <property type="entry name" value="DUF3298 DOMAIN-CONTAINING PROTEIN"/>
    <property type="match status" value="1"/>
</dbReference>
<dbReference type="EMBL" id="JABKKE010000002">
    <property type="protein sequence ID" value="NPE13101.1"/>
    <property type="molecule type" value="Genomic_DNA"/>
</dbReference>
<keyword evidence="2" id="KW-1185">Reference proteome</keyword>
<dbReference type="RefSeq" id="WP_172176904.1">
    <property type="nucleotide sequence ID" value="NZ_CASGIA010000001.1"/>
</dbReference>
<evidence type="ECO:0000313" key="2">
    <source>
        <dbReference type="Proteomes" id="UP001193734"/>
    </source>
</evidence>
<dbReference type="PANTHER" id="PTHR37841">
    <property type="entry name" value="GLR2918 PROTEIN"/>
    <property type="match status" value="1"/>
</dbReference>
<sequence>MKSFKENNKYGFMDDDNNVVVPPVYDAVPYTIGHRNIIRKGEVCGVVSEKGDNIIDFKYDGIQLLLDGLYAVRKNDSQADWECFVIDESENIIIKNGFKSIYRVGQYIQCFKSASYEFSTYSSSANRYTYKWQKDGSVYDKLGNFVREGKLIDDLDDIILFEQESTIVPYDVREQKVLSEKFEEFHLLTRNRYIVRKSLEDGDWAFGVIDKLEKVIVPFKFKYIKEYGNCFIQCFISATCEKEWKQDLNHRYSYEDLSGEVWFNSDGLMINKGKANYLGKSILAVMSESGKWGVKDNNNIRIVNYIYDKIDYISSNIVIAKDGNIGLLGQNGELILSPSYKKIECVNIQNGKYIEGWNNEVFGCYCHEYTYDTEGCAFTYKGEKWDRLFHKEVSIDKRGFIRKSGEEYFTTEKILILSTNEYSELFSIEKGGIPNSRFEEINQLTDLSYCVKQNGLYGIYRVDEERLIIPCAYSRVIFEGLHLVFLCKDNRWGAKSLVLKSHFMHLLFNADFSPKFIEIKLLNNSERLFSVKTEEKKSDGEIECFYSIADSQGNLLERISALGHFDKHFEWYNSNKILTQLGSKYGFISLSGFFSIPFKYDEIELRKDGCFNVRIDKSWGVMTIDGYEFIPVKYSEKIADNFKDLIVQDSISGGLGILNEHGKECIPTLYEHLQLTDNQNIIFFGYGGCESDCNNFFSPISYASWGCLSNNGKILITPHYDCFKFYYNLFILAGRDGHMLGEGQHGCSYHETEYSGLYDLYNFDGKLILGGFTDFSYDNDRKLYQFRFGGQWKTDCEDYDEYGNSIFYYSFHFEKGNSRWLILDNNLTSIVKDKQGRRKVFNEGFIGTITRKEEKGRVVNYWNMPLELFSINRPCFSHNLMICDNDNYQVAIRLEDGSISYEHNKIHVISNDLFFFMDVYEIGRGVGLSKFAINKEGELTEKIIIDPIDEGNCILTTPIEGYVFGIYEYDNNLCGVRLYDINDAEKKPLTAIESIEESKLINYISRGFLLISIDNSASGLSRMIMPQRSIFDKSFVDIISPKESELFYKPFEKKYWFTDDCHLYDNTDNEDCLDGDFGDSYDFMKDSWDAMTDGMYGDMPDGFDGDFDFLGK</sequence>
<comment type="caution">
    <text evidence="1">The sequence shown here is derived from an EMBL/GenBank/DDBJ whole genome shotgun (WGS) entry which is preliminary data.</text>
</comment>
<dbReference type="Pfam" id="PF14903">
    <property type="entry name" value="WG_beta_rep"/>
    <property type="match status" value="4"/>
</dbReference>
<dbReference type="InterPro" id="IPR032774">
    <property type="entry name" value="WG_beta_rep"/>
</dbReference>
<accession>A0ABX2ASJ4</accession>
<name>A0ABX2ASJ4_9BACT</name>
<proteinExistence type="predicted"/>
<reference evidence="1 2" key="1">
    <citation type="submission" date="2020-05" db="EMBL/GenBank/DDBJ databases">
        <title>Distinct polysaccharide utilization as determinants for interspecies competition between intestinal Prevotella spp.</title>
        <authorList>
            <person name="Galvez E.J.C."/>
            <person name="Iljazovic A."/>
            <person name="Strowig T."/>
        </authorList>
    </citation>
    <scope>NUCLEOTIDE SEQUENCE [LARGE SCALE GENOMIC DNA]</scope>
    <source>
        <strain evidence="1 2">PROD</strain>
    </source>
</reference>